<dbReference type="RefSeq" id="WP_160682773.1">
    <property type="nucleotide sequence ID" value="NZ_WTYW01000002.1"/>
</dbReference>
<name>A0A844ZGP5_9SPHN</name>
<evidence type="ECO:0000256" key="1">
    <source>
        <dbReference type="ARBA" id="ARBA00022490"/>
    </source>
</evidence>
<dbReference type="InterPro" id="IPR023212">
    <property type="entry name" value="Hsp33_helix_hairpin_bin_dom_sf"/>
</dbReference>
<evidence type="ECO:0000256" key="3">
    <source>
        <dbReference type="ARBA" id="ARBA00023157"/>
    </source>
</evidence>
<protein>
    <submittedName>
        <fullName evidence="6">Hsp33 family molecular chaperone HslO</fullName>
    </submittedName>
</protein>
<comment type="caution">
    <text evidence="6">The sequence shown here is derived from an EMBL/GenBank/DDBJ whole genome shotgun (WGS) entry which is preliminary data.</text>
</comment>
<evidence type="ECO:0000313" key="7">
    <source>
        <dbReference type="Proteomes" id="UP000433104"/>
    </source>
</evidence>
<dbReference type="Proteomes" id="UP000433104">
    <property type="component" value="Unassembled WGS sequence"/>
</dbReference>
<dbReference type="OrthoDB" id="9793753at2"/>
<dbReference type="CDD" id="cd00498">
    <property type="entry name" value="Hsp33"/>
    <property type="match status" value="1"/>
</dbReference>
<sequence length="306" mass="33549">MKKEPETFSDKLLGFSVPSRDARGRLVRLDRVVNEILSAHDYPPSVAHLLAEALVLVSLMGALLKGEGSQLTMQAQTKSGPISLLVCDYKDGAIRGYVDFDREAVAKLGSSPALGALFGEGFLALTFDVAEEVRQQGIGTDGSNRYQGIVPLEGDSLTDACQAYFAQSEQVPTLMRVAISGGGTGYRAAGLLVQHLPDGEVGRERLHVRHDHPQWEHIAVMAGSTRHEELLDGSLSLEAIVWRLFHEEEEVRVLPGAQVLQGCRCSIEHYERILSKFSETDRQEMRDENGNILVDCAFCSKQFAIA</sequence>
<evidence type="ECO:0000313" key="6">
    <source>
        <dbReference type="EMBL" id="MXO86160.1"/>
    </source>
</evidence>
<dbReference type="Gene3D" id="1.10.287.480">
    <property type="entry name" value="helix hairpin bin"/>
    <property type="match status" value="1"/>
</dbReference>
<dbReference type="Gene3D" id="3.90.1280.10">
    <property type="entry name" value="HSP33 redox switch-like"/>
    <property type="match status" value="1"/>
</dbReference>
<dbReference type="GO" id="GO:0051082">
    <property type="term" value="F:unfolded protein binding"/>
    <property type="evidence" value="ECO:0007669"/>
    <property type="project" value="InterPro"/>
</dbReference>
<dbReference type="InterPro" id="IPR016154">
    <property type="entry name" value="Heat_shock_Hsp33_C"/>
</dbReference>
<keyword evidence="4" id="KW-0143">Chaperone</keyword>
<dbReference type="SUPFAM" id="SSF118352">
    <property type="entry name" value="HSP33 redox switch-like"/>
    <property type="match status" value="1"/>
</dbReference>
<keyword evidence="3" id="KW-1015">Disulfide bond</keyword>
<dbReference type="PANTHER" id="PTHR30111:SF1">
    <property type="entry name" value="33 KDA CHAPERONIN"/>
    <property type="match status" value="1"/>
</dbReference>
<dbReference type="GO" id="GO:0042026">
    <property type="term" value="P:protein refolding"/>
    <property type="evidence" value="ECO:0007669"/>
    <property type="project" value="TreeGrafter"/>
</dbReference>
<dbReference type="InterPro" id="IPR000397">
    <property type="entry name" value="Heat_shock_Hsp33"/>
</dbReference>
<accession>A0A844ZGP5</accession>
<dbReference type="Gene3D" id="3.55.30.10">
    <property type="entry name" value="Hsp33 domain"/>
    <property type="match status" value="1"/>
</dbReference>
<evidence type="ECO:0000256" key="5">
    <source>
        <dbReference type="ARBA" id="ARBA00023284"/>
    </source>
</evidence>
<dbReference type="Pfam" id="PF01430">
    <property type="entry name" value="HSP33"/>
    <property type="match status" value="1"/>
</dbReference>
<gene>
    <name evidence="6" type="ORF">GRI38_08975</name>
</gene>
<dbReference type="AlphaFoldDB" id="A0A844ZGP5"/>
<keyword evidence="2" id="KW-0862">Zinc</keyword>
<dbReference type="PIRSF" id="PIRSF005261">
    <property type="entry name" value="Heat_shock_Hsp33"/>
    <property type="match status" value="1"/>
</dbReference>
<evidence type="ECO:0000256" key="2">
    <source>
        <dbReference type="ARBA" id="ARBA00022833"/>
    </source>
</evidence>
<reference evidence="6 7" key="1">
    <citation type="submission" date="2019-12" db="EMBL/GenBank/DDBJ databases">
        <title>Genomic-based taxomic classification of the family Erythrobacteraceae.</title>
        <authorList>
            <person name="Xu L."/>
        </authorList>
    </citation>
    <scope>NUCLEOTIDE SEQUENCE [LARGE SCALE GENOMIC DNA]</scope>
    <source>
        <strain evidence="6 7">MCCC 1A09962</strain>
    </source>
</reference>
<dbReference type="GO" id="GO:0005737">
    <property type="term" value="C:cytoplasm"/>
    <property type="evidence" value="ECO:0007669"/>
    <property type="project" value="InterPro"/>
</dbReference>
<dbReference type="GO" id="GO:0044183">
    <property type="term" value="F:protein folding chaperone"/>
    <property type="evidence" value="ECO:0007669"/>
    <property type="project" value="TreeGrafter"/>
</dbReference>
<dbReference type="SUPFAM" id="SSF64397">
    <property type="entry name" value="Hsp33 domain"/>
    <property type="match status" value="1"/>
</dbReference>
<proteinExistence type="predicted"/>
<dbReference type="PANTHER" id="PTHR30111">
    <property type="entry name" value="33 KDA CHAPERONIN"/>
    <property type="match status" value="1"/>
</dbReference>
<keyword evidence="5" id="KW-0676">Redox-active center</keyword>
<dbReference type="EMBL" id="WTYW01000002">
    <property type="protein sequence ID" value="MXO86160.1"/>
    <property type="molecule type" value="Genomic_DNA"/>
</dbReference>
<evidence type="ECO:0000256" key="4">
    <source>
        <dbReference type="ARBA" id="ARBA00023186"/>
    </source>
</evidence>
<dbReference type="InterPro" id="IPR016153">
    <property type="entry name" value="Heat_shock_Hsp33_N"/>
</dbReference>
<organism evidence="6 7">
    <name type="scientific">Parapontixanthobacter aurantiacus</name>
    <dbReference type="NCBI Taxonomy" id="1463599"/>
    <lineage>
        <taxon>Bacteria</taxon>
        <taxon>Pseudomonadati</taxon>
        <taxon>Pseudomonadota</taxon>
        <taxon>Alphaproteobacteria</taxon>
        <taxon>Sphingomonadales</taxon>
        <taxon>Erythrobacteraceae</taxon>
        <taxon>Parapontixanthobacter</taxon>
    </lineage>
</organism>
<keyword evidence="7" id="KW-1185">Reference proteome</keyword>
<keyword evidence="1" id="KW-0963">Cytoplasm</keyword>